<dbReference type="GO" id="GO:0016855">
    <property type="term" value="F:racemase and epimerase activity, acting on amino acids and derivatives"/>
    <property type="evidence" value="ECO:0007669"/>
    <property type="project" value="InterPro"/>
</dbReference>
<name>A0A1I3LYL1_9FLAO</name>
<evidence type="ECO:0000313" key="1">
    <source>
        <dbReference type="EMBL" id="SFI89802.1"/>
    </source>
</evidence>
<evidence type="ECO:0000313" key="2">
    <source>
        <dbReference type="Proteomes" id="UP000242560"/>
    </source>
</evidence>
<gene>
    <name evidence="1" type="ORF">SAMN05421638_1417</name>
</gene>
<sequence length="220" mass="25429">MSSAGNIKAILGLGRVSTVYYFNEIQQRYQIQQNEFSTCPLLLYQTDFQEVNPFLPGEFEILIPKVNSYLDRIAELEISSLLVPNITLHETLDQIDLPFEIYHPVDLALKYFEENSIPQAFVFGTLYTMNGDYLKDKFAAQNIKLLQPETADQHWLDDFRKSVYNETQTADEVKYFQNLIEKYAQKSPVLLACTELSAFSPKDNLRCIDMAELQIEAFLK</sequence>
<protein>
    <submittedName>
        <fullName evidence="1">Aspartate racemase</fullName>
    </submittedName>
</protein>
<keyword evidence="2" id="KW-1185">Reference proteome</keyword>
<dbReference type="AlphaFoldDB" id="A0A1I3LYL1"/>
<proteinExistence type="predicted"/>
<dbReference type="EMBL" id="FORQ01000002">
    <property type="protein sequence ID" value="SFI89802.1"/>
    <property type="molecule type" value="Genomic_DNA"/>
</dbReference>
<dbReference type="Gene3D" id="3.40.50.1860">
    <property type="match status" value="2"/>
</dbReference>
<organism evidence="1 2">
    <name type="scientific">Kaistella treverensis</name>
    <dbReference type="NCBI Taxonomy" id="631455"/>
    <lineage>
        <taxon>Bacteria</taxon>
        <taxon>Pseudomonadati</taxon>
        <taxon>Bacteroidota</taxon>
        <taxon>Flavobacteriia</taxon>
        <taxon>Flavobacteriales</taxon>
        <taxon>Weeksellaceae</taxon>
        <taxon>Chryseobacterium group</taxon>
        <taxon>Kaistella</taxon>
    </lineage>
</organism>
<dbReference type="RefSeq" id="WP_089819709.1">
    <property type="nucleotide sequence ID" value="NZ_FORQ01000002.1"/>
</dbReference>
<dbReference type="SUPFAM" id="SSF53681">
    <property type="entry name" value="Aspartate/glutamate racemase"/>
    <property type="match status" value="1"/>
</dbReference>
<reference evidence="2" key="1">
    <citation type="submission" date="2016-10" db="EMBL/GenBank/DDBJ databases">
        <authorList>
            <person name="Varghese N."/>
            <person name="Submissions S."/>
        </authorList>
    </citation>
    <scope>NUCLEOTIDE SEQUENCE [LARGE SCALE GENOMIC DNA]</scope>
    <source>
        <strain evidence="2">DSM 22251</strain>
    </source>
</reference>
<dbReference type="InterPro" id="IPR001920">
    <property type="entry name" value="Asp/Glu_race"/>
</dbReference>
<accession>A0A1I3LYL1</accession>
<dbReference type="Proteomes" id="UP000242560">
    <property type="component" value="Unassembled WGS sequence"/>
</dbReference>